<dbReference type="EMBL" id="NKXS01001862">
    <property type="protein sequence ID" value="PIN16445.1"/>
    <property type="molecule type" value="Genomic_DNA"/>
</dbReference>
<dbReference type="GO" id="GO:0009409">
    <property type="term" value="P:response to cold"/>
    <property type="evidence" value="ECO:0007669"/>
    <property type="project" value="InterPro"/>
</dbReference>
<sequence>MKNSMDSTRNSVEQEETSIMMATESRLTEWTNEKHCLFLKSMESTFVNQLHKSIDVFGWHSHKNGSSGSKSSKHKLTSIRASLGQFKVLRDGGWSKIDFRKDELEVDQEEESKAPLANPLIQHHEISQISCPKAHIATSENQYRRCNFQLWRQDSIGSNTEVTGQNFNDEAFEEEKSYKMQNMKRTRSSTDILSSNDQVVPSDNIVQVDNVSEPHFCLPPKD</sequence>
<comment type="caution">
    <text evidence="1">The sequence shown here is derived from an EMBL/GenBank/DDBJ whole genome shotgun (WGS) entry which is preliminary data.</text>
</comment>
<dbReference type="PANTHER" id="PTHR33676">
    <property type="entry name" value="COLD REGULATED PROTEIN 27"/>
    <property type="match status" value="1"/>
</dbReference>
<evidence type="ECO:0000313" key="1">
    <source>
        <dbReference type="EMBL" id="PIN16445.1"/>
    </source>
</evidence>
<protein>
    <submittedName>
        <fullName evidence="1">Uncharacterized protein</fullName>
    </submittedName>
</protein>
<dbReference type="Proteomes" id="UP000231279">
    <property type="component" value="Unassembled WGS sequence"/>
</dbReference>
<reference evidence="2" key="1">
    <citation type="journal article" date="2018" name="Gigascience">
        <title>Genome assembly of the Pink Ipe (Handroanthus impetiginosus, Bignoniaceae), a highly valued, ecologically keystone Neotropical timber forest tree.</title>
        <authorList>
            <person name="Silva-Junior O.B."/>
            <person name="Grattapaglia D."/>
            <person name="Novaes E."/>
            <person name="Collevatti R.G."/>
        </authorList>
    </citation>
    <scope>NUCLEOTIDE SEQUENCE [LARGE SCALE GENOMIC DNA]</scope>
    <source>
        <strain evidence="2">cv. UFG-1</strain>
    </source>
</reference>
<dbReference type="OrthoDB" id="1923282at2759"/>
<organism evidence="1 2">
    <name type="scientific">Handroanthus impetiginosus</name>
    <dbReference type="NCBI Taxonomy" id="429701"/>
    <lineage>
        <taxon>Eukaryota</taxon>
        <taxon>Viridiplantae</taxon>
        <taxon>Streptophyta</taxon>
        <taxon>Embryophyta</taxon>
        <taxon>Tracheophyta</taxon>
        <taxon>Spermatophyta</taxon>
        <taxon>Magnoliopsida</taxon>
        <taxon>eudicotyledons</taxon>
        <taxon>Gunneridae</taxon>
        <taxon>Pentapetalae</taxon>
        <taxon>asterids</taxon>
        <taxon>lamiids</taxon>
        <taxon>Lamiales</taxon>
        <taxon>Bignoniaceae</taxon>
        <taxon>Crescentiina</taxon>
        <taxon>Tabebuia alliance</taxon>
        <taxon>Handroanthus</taxon>
    </lineage>
</organism>
<dbReference type="STRING" id="429701.A0A2G9HG05"/>
<dbReference type="AlphaFoldDB" id="A0A2G9HG05"/>
<dbReference type="InterPro" id="IPR044678">
    <property type="entry name" value="COR27/28"/>
</dbReference>
<dbReference type="GO" id="GO:0042752">
    <property type="term" value="P:regulation of circadian rhythm"/>
    <property type="evidence" value="ECO:0007669"/>
    <property type="project" value="InterPro"/>
</dbReference>
<evidence type="ECO:0000313" key="2">
    <source>
        <dbReference type="Proteomes" id="UP000231279"/>
    </source>
</evidence>
<accession>A0A2G9HG05</accession>
<proteinExistence type="predicted"/>
<name>A0A2G9HG05_9LAMI</name>
<gene>
    <name evidence="1" type="ORF">CDL12_10899</name>
</gene>
<dbReference type="PANTHER" id="PTHR33676:SF3">
    <property type="entry name" value="COLD-REGULATED PROTEIN 27"/>
    <property type="match status" value="1"/>
</dbReference>
<keyword evidence="2" id="KW-1185">Reference proteome</keyword>